<dbReference type="Pfam" id="PF00314">
    <property type="entry name" value="Thaumatin"/>
    <property type="match status" value="1"/>
</dbReference>
<accession>A0AAV5FMU4</accession>
<feature type="chain" id="PRO_5043506811" description="Thaumatin-like protein" evidence="2">
    <location>
        <begin position="28"/>
        <end position="182"/>
    </location>
</feature>
<evidence type="ECO:0000313" key="4">
    <source>
        <dbReference type="Proteomes" id="UP001054889"/>
    </source>
</evidence>
<dbReference type="PIRSF" id="PIRSF002703">
    <property type="entry name" value="Thaumatin"/>
    <property type="match status" value="1"/>
</dbReference>
<dbReference type="InterPro" id="IPR001938">
    <property type="entry name" value="Thaumatin"/>
</dbReference>
<dbReference type="InterPro" id="IPR037176">
    <property type="entry name" value="Osmotin/thaumatin-like_sf"/>
</dbReference>
<feature type="disulfide bond" evidence="1">
    <location>
        <begin position="78"/>
        <end position="88"/>
    </location>
</feature>
<dbReference type="PANTHER" id="PTHR31048">
    <property type="entry name" value="OS03G0233200 PROTEIN"/>
    <property type="match status" value="1"/>
</dbReference>
<dbReference type="Gene3D" id="2.60.110.10">
    <property type="entry name" value="Thaumatin"/>
    <property type="match status" value="1"/>
</dbReference>
<dbReference type="Proteomes" id="UP001054889">
    <property type="component" value="Unassembled WGS sequence"/>
</dbReference>
<organism evidence="3 4">
    <name type="scientific">Eleusine coracana subsp. coracana</name>
    <dbReference type="NCBI Taxonomy" id="191504"/>
    <lineage>
        <taxon>Eukaryota</taxon>
        <taxon>Viridiplantae</taxon>
        <taxon>Streptophyta</taxon>
        <taxon>Embryophyta</taxon>
        <taxon>Tracheophyta</taxon>
        <taxon>Spermatophyta</taxon>
        <taxon>Magnoliopsida</taxon>
        <taxon>Liliopsida</taxon>
        <taxon>Poales</taxon>
        <taxon>Poaceae</taxon>
        <taxon>PACMAD clade</taxon>
        <taxon>Chloridoideae</taxon>
        <taxon>Cynodonteae</taxon>
        <taxon>Eleusininae</taxon>
        <taxon>Eleusine</taxon>
    </lineage>
</organism>
<reference evidence="3" key="1">
    <citation type="journal article" date="2018" name="DNA Res.">
        <title>Multiple hybrid de novo genome assembly of finger millet, an orphan allotetraploid crop.</title>
        <authorList>
            <person name="Hatakeyama M."/>
            <person name="Aluri S."/>
            <person name="Balachadran M.T."/>
            <person name="Sivarajan S.R."/>
            <person name="Patrignani A."/>
            <person name="Gruter S."/>
            <person name="Poveda L."/>
            <person name="Shimizu-Inatsugi R."/>
            <person name="Baeten J."/>
            <person name="Francoijs K.J."/>
            <person name="Nataraja K.N."/>
            <person name="Reddy Y.A.N."/>
            <person name="Phadnis S."/>
            <person name="Ravikumar R.L."/>
            <person name="Schlapbach R."/>
            <person name="Sreeman S.M."/>
            <person name="Shimizu K.K."/>
        </authorList>
    </citation>
    <scope>NUCLEOTIDE SEQUENCE</scope>
</reference>
<evidence type="ECO:0008006" key="5">
    <source>
        <dbReference type="Google" id="ProtNLM"/>
    </source>
</evidence>
<evidence type="ECO:0000313" key="3">
    <source>
        <dbReference type="EMBL" id="GJN35581.1"/>
    </source>
</evidence>
<proteinExistence type="predicted"/>
<dbReference type="SMART" id="SM00205">
    <property type="entry name" value="THN"/>
    <property type="match status" value="1"/>
</dbReference>
<gene>
    <name evidence="3" type="primary">gb24372</name>
    <name evidence="3" type="ORF">PR202_gb24372</name>
</gene>
<feature type="disulfide bond" evidence="1">
    <location>
        <begin position="93"/>
        <end position="99"/>
    </location>
</feature>
<dbReference type="SUPFAM" id="SSF49870">
    <property type="entry name" value="Osmotin, thaumatin-like protein"/>
    <property type="match status" value="1"/>
</dbReference>
<sequence length="182" mass="19125">MASPATTTTRILFSILLVAITAGVTGAANVLVVNNCPFLVWPVATPMELNALLKPGQTWKVPIPAGTRGARIWARTDCVFIIDKGLRCKTGNCDSNARCHLSGMSPATVAEFTVGKDAGDLDYYDVSVADGFNVPMDFSSSTGGADGTIRCRDPGCADGSRAGAAKVRQCRGNSDYQVTFCP</sequence>
<keyword evidence="2" id="KW-0732">Signal</keyword>
<protein>
    <recommendedName>
        <fullName evidence="5">Thaumatin-like protein</fullName>
    </recommendedName>
</protein>
<feature type="signal peptide" evidence="2">
    <location>
        <begin position="1"/>
        <end position="27"/>
    </location>
</feature>
<evidence type="ECO:0000256" key="2">
    <source>
        <dbReference type="SAM" id="SignalP"/>
    </source>
</evidence>
<dbReference type="PROSITE" id="PS51367">
    <property type="entry name" value="THAUMATIN_2"/>
    <property type="match status" value="1"/>
</dbReference>
<keyword evidence="4" id="KW-1185">Reference proteome</keyword>
<evidence type="ECO:0000256" key="1">
    <source>
        <dbReference type="PIRSR" id="PIRSR002703-1"/>
    </source>
</evidence>
<dbReference type="AlphaFoldDB" id="A0AAV5FMU4"/>
<name>A0AAV5FMU4_ELECO</name>
<keyword evidence="1" id="KW-1015">Disulfide bond</keyword>
<dbReference type="PRINTS" id="PR00347">
    <property type="entry name" value="THAUMATIN"/>
</dbReference>
<dbReference type="EMBL" id="BQKI01000088">
    <property type="protein sequence ID" value="GJN35581.1"/>
    <property type="molecule type" value="Genomic_DNA"/>
</dbReference>
<reference evidence="3" key="2">
    <citation type="submission" date="2021-12" db="EMBL/GenBank/DDBJ databases">
        <title>Resequencing data analysis of finger millet.</title>
        <authorList>
            <person name="Hatakeyama M."/>
            <person name="Aluri S."/>
            <person name="Balachadran M.T."/>
            <person name="Sivarajan S.R."/>
            <person name="Poveda L."/>
            <person name="Shimizu-Inatsugi R."/>
            <person name="Schlapbach R."/>
            <person name="Sreeman S.M."/>
            <person name="Shimizu K.K."/>
        </authorList>
    </citation>
    <scope>NUCLEOTIDE SEQUENCE</scope>
</reference>
<comment type="caution">
    <text evidence="3">The sequence shown here is derived from an EMBL/GenBank/DDBJ whole genome shotgun (WGS) entry which is preliminary data.</text>
</comment>